<evidence type="ECO:0000313" key="5">
    <source>
        <dbReference type="Proteomes" id="UP001305414"/>
    </source>
</evidence>
<dbReference type="PROSITE" id="PS50088">
    <property type="entry name" value="ANK_REPEAT"/>
    <property type="match status" value="2"/>
</dbReference>
<feature type="repeat" description="ANK" evidence="3">
    <location>
        <begin position="99"/>
        <end position="131"/>
    </location>
</feature>
<dbReference type="EMBL" id="JAWHQM010000009">
    <property type="protein sequence ID" value="KAK5628857.1"/>
    <property type="molecule type" value="Genomic_DNA"/>
</dbReference>
<dbReference type="SMART" id="SM00248">
    <property type="entry name" value="ANK"/>
    <property type="match status" value="3"/>
</dbReference>
<accession>A0AAN7UHZ1</accession>
<evidence type="ECO:0000256" key="3">
    <source>
        <dbReference type="PROSITE-ProRule" id="PRU00023"/>
    </source>
</evidence>
<dbReference type="PRINTS" id="PR01415">
    <property type="entry name" value="ANKYRIN"/>
</dbReference>
<dbReference type="PROSITE" id="PS50297">
    <property type="entry name" value="ANK_REP_REGION"/>
    <property type="match status" value="2"/>
</dbReference>
<evidence type="ECO:0000313" key="4">
    <source>
        <dbReference type="EMBL" id="KAK5628857.1"/>
    </source>
</evidence>
<dbReference type="SUPFAM" id="SSF48403">
    <property type="entry name" value="Ankyrin repeat"/>
    <property type="match status" value="1"/>
</dbReference>
<keyword evidence="5" id="KW-1185">Reference proteome</keyword>
<dbReference type="Pfam" id="PF13637">
    <property type="entry name" value="Ank_4"/>
    <property type="match status" value="1"/>
</dbReference>
<protein>
    <submittedName>
        <fullName evidence="4">Uncharacterized protein</fullName>
    </submittedName>
</protein>
<evidence type="ECO:0000256" key="2">
    <source>
        <dbReference type="ARBA" id="ARBA00023043"/>
    </source>
</evidence>
<dbReference type="InterPro" id="IPR036770">
    <property type="entry name" value="Ankyrin_rpt-contain_sf"/>
</dbReference>
<comment type="caution">
    <text evidence="4">The sequence shown here is derived from an EMBL/GenBank/DDBJ whole genome shotgun (WGS) entry which is preliminary data.</text>
</comment>
<dbReference type="PANTHER" id="PTHR24198">
    <property type="entry name" value="ANKYRIN REPEAT AND PROTEIN KINASE DOMAIN-CONTAINING PROTEIN"/>
    <property type="match status" value="1"/>
</dbReference>
<keyword evidence="1" id="KW-0677">Repeat</keyword>
<dbReference type="Proteomes" id="UP001305414">
    <property type="component" value="Unassembled WGS sequence"/>
</dbReference>
<proteinExistence type="predicted"/>
<organism evidence="4 5">
    <name type="scientific">Xylaria bambusicola</name>
    <dbReference type="NCBI Taxonomy" id="326684"/>
    <lineage>
        <taxon>Eukaryota</taxon>
        <taxon>Fungi</taxon>
        <taxon>Dikarya</taxon>
        <taxon>Ascomycota</taxon>
        <taxon>Pezizomycotina</taxon>
        <taxon>Sordariomycetes</taxon>
        <taxon>Xylariomycetidae</taxon>
        <taxon>Xylariales</taxon>
        <taxon>Xylariaceae</taxon>
        <taxon>Xylaria</taxon>
    </lineage>
</organism>
<feature type="repeat" description="ANK" evidence="3">
    <location>
        <begin position="42"/>
        <end position="66"/>
    </location>
</feature>
<dbReference type="PANTHER" id="PTHR24198:SF165">
    <property type="entry name" value="ANKYRIN REPEAT-CONTAINING PROTEIN-RELATED"/>
    <property type="match status" value="1"/>
</dbReference>
<dbReference type="Pfam" id="PF12796">
    <property type="entry name" value="Ank_2"/>
    <property type="match status" value="1"/>
</dbReference>
<dbReference type="InterPro" id="IPR002110">
    <property type="entry name" value="Ankyrin_rpt"/>
</dbReference>
<sequence>MRISNPEISKRHYYGLQKTAIIKSQTCCSKNETLDSESQDSNGRTPLPWAAENGHDTVVSLLLAKGDANPVTWDDNQRTPLWYAAEKGHEKVAKHLAQKDNITLHMAIQERNQALAEFLLYVGSNINARDERGMTPLRLAIQQKDRQLIETLLKYMAQPMGITIEQWRAAYNKEPTYVLQLSEDSNKMTRVRFLLGEELPSTYAKNEKYLLYVTPLLCL</sequence>
<keyword evidence="2 3" id="KW-0040">ANK repeat</keyword>
<gene>
    <name evidence="4" type="ORF">RRF57_004572</name>
</gene>
<dbReference type="Gene3D" id="1.25.40.20">
    <property type="entry name" value="Ankyrin repeat-containing domain"/>
    <property type="match status" value="2"/>
</dbReference>
<dbReference type="AlphaFoldDB" id="A0AAN7UHZ1"/>
<evidence type="ECO:0000256" key="1">
    <source>
        <dbReference type="ARBA" id="ARBA00022737"/>
    </source>
</evidence>
<reference evidence="4 5" key="1">
    <citation type="submission" date="2023-10" db="EMBL/GenBank/DDBJ databases">
        <title>Draft genome sequence of Xylaria bambusicola isolate GMP-LS, the root and basal stem rot pathogen of sugarcane in Indonesia.</title>
        <authorList>
            <person name="Selvaraj P."/>
            <person name="Muralishankar V."/>
            <person name="Muruganantham S."/>
            <person name="Sp S."/>
            <person name="Haryani S."/>
            <person name="Lau K.J.X."/>
            <person name="Naqvi N.I."/>
        </authorList>
    </citation>
    <scope>NUCLEOTIDE SEQUENCE [LARGE SCALE GENOMIC DNA]</scope>
    <source>
        <strain evidence="4">GMP-LS</strain>
    </source>
</reference>
<name>A0AAN7UHZ1_9PEZI</name>